<organism evidence="1">
    <name type="scientific">Sylvanvirus sp</name>
    <dbReference type="NCBI Taxonomy" id="2487774"/>
    <lineage>
        <taxon>Viruses</taxon>
    </lineage>
</organism>
<proteinExistence type="predicted"/>
<dbReference type="EMBL" id="MK072523">
    <property type="protein sequence ID" value="AYV86991.1"/>
    <property type="molecule type" value="Genomic_DNA"/>
</dbReference>
<name>A0A3G5AK07_9VIRU</name>
<reference evidence="1" key="1">
    <citation type="submission" date="2018-10" db="EMBL/GenBank/DDBJ databases">
        <title>Hidden diversity of soil giant viruses.</title>
        <authorList>
            <person name="Schulz F."/>
            <person name="Alteio L."/>
            <person name="Goudeau D."/>
            <person name="Ryan E.M."/>
            <person name="Malmstrom R.R."/>
            <person name="Blanchard J."/>
            <person name="Woyke T."/>
        </authorList>
    </citation>
    <scope>NUCLEOTIDE SEQUENCE</scope>
    <source>
        <strain evidence="1">SYV1</strain>
    </source>
</reference>
<evidence type="ECO:0000313" key="1">
    <source>
        <dbReference type="EMBL" id="AYV86991.1"/>
    </source>
</evidence>
<gene>
    <name evidence="1" type="ORF">Sylvanvirus17_10</name>
</gene>
<sequence>MRKSLSTLSYIVPSLKLLSCIQLFGPSKTMNVFINS</sequence>
<protein>
    <submittedName>
        <fullName evidence="1">Uncharacterized protein</fullName>
    </submittedName>
</protein>
<accession>A0A3G5AK07</accession>